<gene>
    <name evidence="1" type="ORF">PECAL_1P10880</name>
</gene>
<comment type="caution">
    <text evidence="1">The sequence shown here is derived from an EMBL/GenBank/DDBJ whole genome shotgun (WGS) entry which is preliminary data.</text>
</comment>
<sequence length="394" mass="42016">MDALTAKLSKMSKPQIILTAAGAGIAMAIAYRLADRTLDSIIPKKKPEEEIVEDEPKAHAAPPAEGAKVLSGCYDVKIGDRVVADVAHKNVRAGDVGRVVGLVAGRGSEAGRARVNFEGDRGEYNYMMGQQCHRLPIVDDIVVGDQVIVAATGKRGVIAGGCEGSATKVQVDVDGKTVIVEREDLDHAPLVGKFLTKGDCVRACAPFEHVGVGDRGVVAGPCSSLGLDSFRSRVLVDFGTKGRYNYTRAQLAFESLVGDYAKEDKVVATQPLPGVPVGETGVVIGLARPRGCAALRVDFGPRGTVDADVNSLDHAPLVPGHRIKKGDRIVAKVAYEETEVGDVGVVVGPCDREMHARDLRVCVLWERTKAKNNWQPGRHIELASESRRMESSAQ</sequence>
<proteinExistence type="predicted"/>
<evidence type="ECO:0000313" key="2">
    <source>
        <dbReference type="Proteomes" id="UP000789595"/>
    </source>
</evidence>
<accession>A0A8J2WE52</accession>
<organism evidence="1 2">
    <name type="scientific">Pelagomonas calceolata</name>
    <dbReference type="NCBI Taxonomy" id="35677"/>
    <lineage>
        <taxon>Eukaryota</taxon>
        <taxon>Sar</taxon>
        <taxon>Stramenopiles</taxon>
        <taxon>Ochrophyta</taxon>
        <taxon>Pelagophyceae</taxon>
        <taxon>Pelagomonadales</taxon>
        <taxon>Pelagomonadaceae</taxon>
        <taxon>Pelagomonas</taxon>
    </lineage>
</organism>
<dbReference type="EMBL" id="CAKKNE010000001">
    <property type="protein sequence ID" value="CAH0364710.1"/>
    <property type="molecule type" value="Genomic_DNA"/>
</dbReference>
<name>A0A8J2WE52_9STRA</name>
<dbReference type="AlphaFoldDB" id="A0A8J2WE52"/>
<evidence type="ECO:0000313" key="1">
    <source>
        <dbReference type="EMBL" id="CAH0364710.1"/>
    </source>
</evidence>
<reference evidence="1" key="1">
    <citation type="submission" date="2021-11" db="EMBL/GenBank/DDBJ databases">
        <authorList>
            <consortium name="Genoscope - CEA"/>
            <person name="William W."/>
        </authorList>
    </citation>
    <scope>NUCLEOTIDE SEQUENCE</scope>
</reference>
<protein>
    <submittedName>
        <fullName evidence="1">Uncharacterized protein</fullName>
    </submittedName>
</protein>
<dbReference type="Proteomes" id="UP000789595">
    <property type="component" value="Unassembled WGS sequence"/>
</dbReference>
<keyword evidence="2" id="KW-1185">Reference proteome</keyword>